<dbReference type="Pfam" id="PF05036">
    <property type="entry name" value="SPOR"/>
    <property type="match status" value="1"/>
</dbReference>
<dbReference type="GO" id="GO:0042834">
    <property type="term" value="F:peptidoglycan binding"/>
    <property type="evidence" value="ECO:0007669"/>
    <property type="project" value="InterPro"/>
</dbReference>
<dbReference type="InterPro" id="IPR036680">
    <property type="entry name" value="SPOR-like_sf"/>
</dbReference>
<protein>
    <recommendedName>
        <fullName evidence="6">SPOR domain-containing protein</fullName>
    </recommendedName>
</protein>
<feature type="domain" description="CCDC81-like prokaryotic HU" evidence="3">
    <location>
        <begin position="1"/>
        <end position="56"/>
    </location>
</feature>
<dbReference type="OrthoDB" id="653949at2"/>
<dbReference type="RefSeq" id="WP_055143790.1">
    <property type="nucleotide sequence ID" value="NZ_JXSZ01000005.1"/>
</dbReference>
<dbReference type="Pfam" id="PF18174">
    <property type="entry name" value="HU-CCDC81_bac_1"/>
    <property type="match status" value="1"/>
</dbReference>
<dbReference type="InterPro" id="IPR040495">
    <property type="entry name" value="HU-CCDC81_bac_1"/>
</dbReference>
<evidence type="ECO:0000259" key="2">
    <source>
        <dbReference type="Pfam" id="PF05036"/>
    </source>
</evidence>
<accession>A0A0P7BQU1</accession>
<comment type="caution">
    <text evidence="4">The sequence shown here is derived from an EMBL/GenBank/DDBJ whole genome shotgun (WGS) entry which is preliminary data.</text>
</comment>
<dbReference type="SUPFAM" id="SSF110997">
    <property type="entry name" value="Sporulation related repeat"/>
    <property type="match status" value="1"/>
</dbReference>
<organism evidence="4 5">
    <name type="scientific">Jiulongibacter sediminis</name>
    <dbReference type="NCBI Taxonomy" id="1605367"/>
    <lineage>
        <taxon>Bacteria</taxon>
        <taxon>Pseudomonadati</taxon>
        <taxon>Bacteroidota</taxon>
        <taxon>Cytophagia</taxon>
        <taxon>Cytophagales</taxon>
        <taxon>Leadbetterellaceae</taxon>
        <taxon>Jiulongibacter</taxon>
    </lineage>
</organism>
<name>A0A0P7BQU1_9BACT</name>
<dbReference type="AlphaFoldDB" id="A0A0P7BQU1"/>
<feature type="transmembrane region" description="Helical" evidence="1">
    <location>
        <begin position="215"/>
        <end position="233"/>
    </location>
</feature>
<proteinExistence type="predicted"/>
<evidence type="ECO:0008006" key="6">
    <source>
        <dbReference type="Google" id="ProtNLM"/>
    </source>
</evidence>
<keyword evidence="5" id="KW-1185">Reference proteome</keyword>
<evidence type="ECO:0000313" key="5">
    <source>
        <dbReference type="Proteomes" id="UP000050454"/>
    </source>
</evidence>
<dbReference type="Gene3D" id="3.30.70.1070">
    <property type="entry name" value="Sporulation related repeat"/>
    <property type="match status" value="1"/>
</dbReference>
<feature type="domain" description="SPOR" evidence="2">
    <location>
        <begin position="298"/>
        <end position="354"/>
    </location>
</feature>
<dbReference type="STRING" id="1605367.AFM12_03015"/>
<keyword evidence="1" id="KW-0812">Transmembrane</keyword>
<evidence type="ECO:0000313" key="4">
    <source>
        <dbReference type="EMBL" id="KPM49586.1"/>
    </source>
</evidence>
<evidence type="ECO:0000259" key="3">
    <source>
        <dbReference type="Pfam" id="PF18174"/>
    </source>
</evidence>
<reference evidence="4 5" key="1">
    <citation type="submission" date="2015-07" db="EMBL/GenBank/DDBJ databases">
        <title>The draft genome sequence of Leadbetterella sp. JN14-9.</title>
        <authorList>
            <person name="Liu Y."/>
            <person name="Du J."/>
            <person name="Shao Z."/>
        </authorList>
    </citation>
    <scope>NUCLEOTIDE SEQUENCE [LARGE SCALE GENOMIC DNA]</scope>
    <source>
        <strain evidence="4 5">JN14-9</strain>
    </source>
</reference>
<gene>
    <name evidence="4" type="ORF">AFM12_03015</name>
</gene>
<evidence type="ECO:0000256" key="1">
    <source>
        <dbReference type="SAM" id="Phobius"/>
    </source>
</evidence>
<sequence>MINFEKYIKEALYDFDFFIVPGLGAFIASFAQASMDDSGQVIEPVKSFTFNGLLAKDEEKKFINYVLKKEHKPFSEVELQLKEFTFELKSSLNKNDKVVLANDCIMLYDEDKEILKGEFNSDTNYYTKPDFDQTIEVNLATDVPGESEVLDSIEENQSEEAVEEEDDNIIAPVILDETQEVKNDQQTEVGNDQLSEIEESYDEEYEEAGINWGRYLIYILPLLLIFGGLYYVMLEKPFKKEEEVVSEQFDEGAVVESDSLSSAETSTQDSIVTAVENNTSEPVKYREGRVSEQRKYPFEVAAGLFKSKTNADRLLEKMKNAGFDAEIRLVNDMRRVYVGVNSVEEAEAMSNRIEEFTGLTSVYFDENGVSNK</sequence>
<dbReference type="InterPro" id="IPR007730">
    <property type="entry name" value="SPOR-like_dom"/>
</dbReference>
<dbReference type="EMBL" id="LGTQ01000005">
    <property type="protein sequence ID" value="KPM49586.1"/>
    <property type="molecule type" value="Genomic_DNA"/>
</dbReference>
<dbReference type="Proteomes" id="UP000050454">
    <property type="component" value="Unassembled WGS sequence"/>
</dbReference>
<keyword evidence="1" id="KW-0472">Membrane</keyword>
<keyword evidence="1" id="KW-1133">Transmembrane helix</keyword>